<organism evidence="1 2">
    <name type="scientific">Streptomyces laurentii</name>
    <dbReference type="NCBI Taxonomy" id="39478"/>
    <lineage>
        <taxon>Bacteria</taxon>
        <taxon>Bacillati</taxon>
        <taxon>Actinomycetota</taxon>
        <taxon>Actinomycetes</taxon>
        <taxon>Kitasatosporales</taxon>
        <taxon>Streptomycetaceae</taxon>
        <taxon>Streptomyces</taxon>
    </lineage>
</organism>
<evidence type="ECO:0000313" key="1">
    <source>
        <dbReference type="EMBL" id="BAU87981.1"/>
    </source>
</evidence>
<accession>A0A160P9I1</accession>
<dbReference type="Gene3D" id="3.30.70.1200">
    <property type="entry name" value="Crispr-associated protein, domain 1"/>
    <property type="match status" value="1"/>
</dbReference>
<protein>
    <submittedName>
        <fullName evidence="1">CRISPR-associated cse3 family protein</fullName>
    </submittedName>
</protein>
<evidence type="ECO:0000313" key="2">
    <source>
        <dbReference type="Proteomes" id="UP000217676"/>
    </source>
</evidence>
<dbReference type="EMBL" id="AP017424">
    <property type="protein sequence ID" value="BAU87981.1"/>
    <property type="molecule type" value="Genomic_DNA"/>
</dbReference>
<reference evidence="1 2" key="1">
    <citation type="journal article" date="2016" name="Genome Announc.">
        <title>Complete Genome Sequence of Thiostrepton-Producing Streptomyces laurentii ATCC 31255.</title>
        <authorList>
            <person name="Doi K."/>
            <person name="Fujino Y."/>
            <person name="Nagayoshi Y."/>
            <person name="Ohshima T."/>
            <person name="Ogata S."/>
        </authorList>
    </citation>
    <scope>NUCLEOTIDE SEQUENCE [LARGE SCALE GENOMIC DNA]</scope>
    <source>
        <strain evidence="1 2">ATCC 31255</strain>
    </source>
</reference>
<keyword evidence="2" id="KW-1185">Reference proteome</keyword>
<dbReference type="SUPFAM" id="SSF117987">
    <property type="entry name" value="CRISPR-associated protein"/>
    <property type="match status" value="2"/>
</dbReference>
<dbReference type="Pfam" id="PF08798">
    <property type="entry name" value="CRISPR_assoc"/>
    <property type="match status" value="1"/>
</dbReference>
<gene>
    <name evidence="1" type="ORF">SLA_7115</name>
</gene>
<dbReference type="AlphaFoldDB" id="A0A160P9I1"/>
<name>A0A160P9I1_STRLU</name>
<dbReference type="InterPro" id="IPR010179">
    <property type="entry name" value="CRISPR-assoc_prot_Cse3"/>
</dbReference>
<dbReference type="Gene3D" id="3.30.70.1210">
    <property type="entry name" value="Crispr-associated protein, domain 2"/>
    <property type="match status" value="1"/>
</dbReference>
<sequence length="258" mass="28457">MTTLTTTRLTLARIRLNPASRAAHRDLVNPAEMHRTTMNLIDREDGNPTARHDAHLLHRIDRDPAGPTLLLQATVPFHLDRLPDDYALTAEQRDATPVLEWITEGRTVQYRIHANPTICLRDPAAIREEADRRAESAVKDGKTYVEATRIREAFLELAARQAAKRRGVNLPATKENVTAWWTRTATTSGLRPELITDIPLPRINATTSNTKPITLRATAFEGIATITDPEATRAAVTNGIGKGQAYGLGLLSLTPQDG</sequence>
<dbReference type="Proteomes" id="UP000217676">
    <property type="component" value="Chromosome"/>
</dbReference>
<dbReference type="KEGG" id="slau:SLA_7115"/>
<dbReference type="SMART" id="SM01101">
    <property type="entry name" value="CRISPR_assoc"/>
    <property type="match status" value="1"/>
</dbReference>
<proteinExistence type="predicted"/>